<feature type="domain" description="DUF8096" evidence="1">
    <location>
        <begin position="19"/>
        <end position="62"/>
    </location>
</feature>
<proteinExistence type="predicted"/>
<protein>
    <recommendedName>
        <fullName evidence="1">DUF8096 domain-containing protein</fullName>
    </recommendedName>
</protein>
<comment type="caution">
    <text evidence="2">The sequence shown here is derived from an EMBL/GenBank/DDBJ whole genome shotgun (WGS) entry which is preliminary data.</text>
</comment>
<evidence type="ECO:0000313" key="2">
    <source>
        <dbReference type="EMBL" id="MFD2216488.1"/>
    </source>
</evidence>
<dbReference type="EMBL" id="JBHUIK010000007">
    <property type="protein sequence ID" value="MFD2216488.1"/>
    <property type="molecule type" value="Genomic_DNA"/>
</dbReference>
<organism evidence="2 3">
    <name type="scientific">Metabacillus endolithicus</name>
    <dbReference type="NCBI Taxonomy" id="1535204"/>
    <lineage>
        <taxon>Bacteria</taxon>
        <taxon>Bacillati</taxon>
        <taxon>Bacillota</taxon>
        <taxon>Bacilli</taxon>
        <taxon>Bacillales</taxon>
        <taxon>Bacillaceae</taxon>
        <taxon>Metabacillus</taxon>
    </lineage>
</organism>
<evidence type="ECO:0000313" key="3">
    <source>
        <dbReference type="Proteomes" id="UP001597318"/>
    </source>
</evidence>
<keyword evidence="3" id="KW-1185">Reference proteome</keyword>
<reference evidence="3" key="1">
    <citation type="journal article" date="2019" name="Int. J. Syst. Evol. Microbiol.">
        <title>The Global Catalogue of Microorganisms (GCM) 10K type strain sequencing project: providing services to taxonomists for standard genome sequencing and annotation.</title>
        <authorList>
            <consortium name="The Broad Institute Genomics Platform"/>
            <consortium name="The Broad Institute Genome Sequencing Center for Infectious Disease"/>
            <person name="Wu L."/>
            <person name="Ma J."/>
        </authorList>
    </citation>
    <scope>NUCLEOTIDE SEQUENCE [LARGE SCALE GENOMIC DNA]</scope>
    <source>
        <strain evidence="3">CGMCC 1.15474</strain>
    </source>
</reference>
<name>A0ABW5C683_9BACI</name>
<dbReference type="Pfam" id="PF26372">
    <property type="entry name" value="DUF8096"/>
    <property type="match status" value="1"/>
</dbReference>
<dbReference type="RefSeq" id="WP_247347567.1">
    <property type="nucleotide sequence ID" value="NZ_CP095551.1"/>
</dbReference>
<accession>A0ABW5C683</accession>
<dbReference type="InterPro" id="IPR058409">
    <property type="entry name" value="DUF8096"/>
</dbReference>
<gene>
    <name evidence="2" type="ORF">ACFSKK_22690</name>
</gene>
<sequence length="64" mass="7550">MEETKELGNQKAVEYDLSIVYDYRTHPDKISGRCDHCNHALFDSSVKKYEYIRKCRNCGMMKSI</sequence>
<dbReference type="Proteomes" id="UP001597318">
    <property type="component" value="Unassembled WGS sequence"/>
</dbReference>
<evidence type="ECO:0000259" key="1">
    <source>
        <dbReference type="Pfam" id="PF26372"/>
    </source>
</evidence>